<dbReference type="SMART" id="SM00671">
    <property type="entry name" value="SEL1"/>
    <property type="match status" value="2"/>
</dbReference>
<name>Q6MEF9_PARUW</name>
<evidence type="ECO:0000313" key="1">
    <source>
        <dbReference type="EMBL" id="CAF23040.1"/>
    </source>
</evidence>
<dbReference type="AlphaFoldDB" id="Q6MEF9"/>
<reference evidence="1 2" key="1">
    <citation type="journal article" date="2004" name="Science">
        <title>Illuminating the evolutionary history of chlamydiae.</title>
        <authorList>
            <person name="Horn M."/>
            <person name="Collingro A."/>
            <person name="Schmitz-Esser S."/>
            <person name="Beier C.L."/>
            <person name="Purkhold U."/>
            <person name="Fartmann B."/>
            <person name="Brandt P."/>
            <person name="Nyakatura G.J."/>
            <person name="Droege M."/>
            <person name="Frishman D."/>
            <person name="Rattei T."/>
            <person name="Mewes H."/>
            <person name="Wagner M."/>
        </authorList>
    </citation>
    <scope>NUCLEOTIDE SEQUENCE [LARGE SCALE GENOMIC DNA]</scope>
    <source>
        <strain evidence="1 2">UWE25</strain>
    </source>
</reference>
<dbReference type="EMBL" id="BX908798">
    <property type="protein sequence ID" value="CAF23040.1"/>
    <property type="molecule type" value="Genomic_DNA"/>
</dbReference>
<dbReference type="OrthoDB" id="1045962at2"/>
<dbReference type="STRING" id="264201.pc0316"/>
<dbReference type="PANTHER" id="PTHR45011:SF1">
    <property type="entry name" value="DAP3-BINDING CELL DEATH ENHANCER 1"/>
    <property type="match status" value="1"/>
</dbReference>
<dbReference type="InterPro" id="IPR006597">
    <property type="entry name" value="Sel1-like"/>
</dbReference>
<dbReference type="InterPro" id="IPR011990">
    <property type="entry name" value="TPR-like_helical_dom_sf"/>
</dbReference>
<dbReference type="Gene3D" id="1.25.40.10">
    <property type="entry name" value="Tetratricopeptide repeat domain"/>
    <property type="match status" value="1"/>
</dbReference>
<gene>
    <name evidence="1" type="ORF">PC_RS09790</name>
</gene>
<dbReference type="InterPro" id="IPR052748">
    <property type="entry name" value="ISR_Activator"/>
</dbReference>
<dbReference type="eggNOG" id="COG0790">
    <property type="taxonomic scope" value="Bacteria"/>
</dbReference>
<dbReference type="Proteomes" id="UP000000529">
    <property type="component" value="Chromosome"/>
</dbReference>
<dbReference type="HOGENOM" id="CLU_939579_0_0_0"/>
<dbReference type="Pfam" id="PF08238">
    <property type="entry name" value="Sel1"/>
    <property type="match status" value="2"/>
</dbReference>
<dbReference type="SUPFAM" id="SSF81901">
    <property type="entry name" value="HCP-like"/>
    <property type="match status" value="1"/>
</dbReference>
<sequence>MMSFSFNKLLILFTLSYSWLVSASQGFLEEKNLNKTANLPIRETLQERLTSLALEGDMNAQYKLGMLLMNGEKEDCLKGVEWLEIAAEQGQVEAQLTLGKMYQIGLKVERNSLTSLYWISQAALQGNEKAIQSLKNLFSTFQELYSIHLPKEERNYWKIDNHQVSIDEYIIESVPLNETVTHWSQIFTISFMSKKILNRDFKTALSSMNAVKELMRKNYGGKAKLTPIQVTDNDVIYESFIPLNKTNQFENEIVRLIRTPRGLYRIAYSRKNSYIDDKTKHKWLKSLCEADLIKLK</sequence>
<protein>
    <recommendedName>
        <fullName evidence="3">Sel1 repeat family protein</fullName>
    </recommendedName>
</protein>
<dbReference type="PANTHER" id="PTHR45011">
    <property type="entry name" value="DAP3-BINDING CELL DEATH ENHANCER 1"/>
    <property type="match status" value="1"/>
</dbReference>
<organism evidence="1 2">
    <name type="scientific">Protochlamydia amoebophila (strain UWE25)</name>
    <dbReference type="NCBI Taxonomy" id="264201"/>
    <lineage>
        <taxon>Bacteria</taxon>
        <taxon>Pseudomonadati</taxon>
        <taxon>Chlamydiota</taxon>
        <taxon>Chlamydiia</taxon>
        <taxon>Parachlamydiales</taxon>
        <taxon>Parachlamydiaceae</taxon>
        <taxon>Candidatus Protochlamydia</taxon>
    </lineage>
</organism>
<keyword evidence="2" id="KW-1185">Reference proteome</keyword>
<accession>Q6MEF9</accession>
<dbReference type="KEGG" id="pcu:PC_RS09790"/>
<proteinExistence type="predicted"/>
<evidence type="ECO:0000313" key="2">
    <source>
        <dbReference type="Proteomes" id="UP000000529"/>
    </source>
</evidence>
<evidence type="ECO:0008006" key="3">
    <source>
        <dbReference type="Google" id="ProtNLM"/>
    </source>
</evidence>